<name>A0ABV8KNW5_9ACTN</name>
<organism evidence="1 2">
    <name type="scientific">Micromonospora zhanjiangensis</name>
    <dbReference type="NCBI Taxonomy" id="1522057"/>
    <lineage>
        <taxon>Bacteria</taxon>
        <taxon>Bacillati</taxon>
        <taxon>Actinomycetota</taxon>
        <taxon>Actinomycetes</taxon>
        <taxon>Micromonosporales</taxon>
        <taxon>Micromonosporaceae</taxon>
        <taxon>Micromonospora</taxon>
    </lineage>
</organism>
<dbReference type="RefSeq" id="WP_377547153.1">
    <property type="nucleotide sequence ID" value="NZ_JBHSBN010000011.1"/>
</dbReference>
<evidence type="ECO:0000313" key="2">
    <source>
        <dbReference type="Proteomes" id="UP001595868"/>
    </source>
</evidence>
<protein>
    <recommendedName>
        <fullName evidence="3">Phage Mu protein F like protein</fullName>
    </recommendedName>
</protein>
<dbReference type="EMBL" id="JBHSBN010000011">
    <property type="protein sequence ID" value="MFC4107784.1"/>
    <property type="molecule type" value="Genomic_DNA"/>
</dbReference>
<accession>A0ABV8KNW5</accession>
<dbReference type="InterPro" id="IPR057369">
    <property type="entry name" value="VG15"/>
</dbReference>
<evidence type="ECO:0000313" key="1">
    <source>
        <dbReference type="EMBL" id="MFC4107784.1"/>
    </source>
</evidence>
<comment type="caution">
    <text evidence="1">The sequence shown here is derived from an EMBL/GenBank/DDBJ whole genome shotgun (WGS) entry which is preliminary data.</text>
</comment>
<gene>
    <name evidence="1" type="ORF">ACFOX0_17860</name>
</gene>
<evidence type="ECO:0008006" key="3">
    <source>
        <dbReference type="Google" id="ProtNLM"/>
    </source>
</evidence>
<proteinExistence type="predicted"/>
<sequence length="352" mass="38081">MSAAEQVALAHYRQRRQLIDALAAVARRAWRRVDRDDIARSWAAQLVEVVALTNAAQLAAARTADDYLDQVLDVQGINPAREGRLVPASVAGVASDGRTLAGLLYEPAVGTLSAIKAGADVDRALAGGYALLDMMVRTQLADAGRTADQVALAARRHVGGYVRMVVGNTCGRCVVLAGKWYRYNAGFRRHPRCDCIHVPASEDTGRDIRTNPRAWFDSLSAAEQDKQFTKAGAQAIRDGGDISQVVNARRGAYGLTPAGARITAEEARAIRGGRARGRLEAVDVYGRQLFVTNEGVTTRGLAGRRLGARDGSKQGRYRAAKTPRLMPESIYQIAGNDRAEALRLLKRFGYII</sequence>
<keyword evidence="2" id="KW-1185">Reference proteome</keyword>
<dbReference type="Pfam" id="PF25310">
    <property type="entry name" value="VG15"/>
    <property type="match status" value="1"/>
</dbReference>
<dbReference type="Proteomes" id="UP001595868">
    <property type="component" value="Unassembled WGS sequence"/>
</dbReference>
<reference evidence="2" key="1">
    <citation type="journal article" date="2019" name="Int. J. Syst. Evol. Microbiol.">
        <title>The Global Catalogue of Microorganisms (GCM) 10K type strain sequencing project: providing services to taxonomists for standard genome sequencing and annotation.</title>
        <authorList>
            <consortium name="The Broad Institute Genomics Platform"/>
            <consortium name="The Broad Institute Genome Sequencing Center for Infectious Disease"/>
            <person name="Wu L."/>
            <person name="Ma J."/>
        </authorList>
    </citation>
    <scope>NUCLEOTIDE SEQUENCE [LARGE SCALE GENOMIC DNA]</scope>
    <source>
        <strain evidence="2">2902at01</strain>
    </source>
</reference>